<evidence type="ECO:0000313" key="13">
    <source>
        <dbReference type="Proteomes" id="UP000830055"/>
    </source>
</evidence>
<evidence type="ECO:0000256" key="1">
    <source>
        <dbReference type="ARBA" id="ARBA00022490"/>
    </source>
</evidence>
<reference evidence="12 13" key="1">
    <citation type="submission" date="2022-01" db="EMBL/GenBank/DDBJ databases">
        <title>Desulfofustis limnae sp. nov., a novel mesophilic sulfate-reducing bacterium isolated from marsh soil.</title>
        <authorList>
            <person name="Watanabe M."/>
            <person name="Takahashi A."/>
            <person name="Kojima H."/>
            <person name="Fukui M."/>
        </authorList>
    </citation>
    <scope>NUCLEOTIDE SEQUENCE [LARGE SCALE GENOMIC DNA]</scope>
    <source>
        <strain evidence="12 13">PPLL</strain>
    </source>
</reference>
<gene>
    <name evidence="7 12" type="primary">dnaA</name>
    <name evidence="12" type="ORF">DPPLL_00010</name>
</gene>
<dbReference type="Gene3D" id="3.30.300.180">
    <property type="match status" value="1"/>
</dbReference>
<evidence type="ECO:0000313" key="12">
    <source>
        <dbReference type="EMBL" id="BDD85636.1"/>
    </source>
</evidence>
<dbReference type="CDD" id="cd00009">
    <property type="entry name" value="AAA"/>
    <property type="match status" value="1"/>
</dbReference>
<dbReference type="Gene3D" id="1.10.8.60">
    <property type="match status" value="1"/>
</dbReference>
<dbReference type="InterPro" id="IPR018312">
    <property type="entry name" value="Chromosome_initiator_DnaA_CS"/>
</dbReference>
<dbReference type="Pfam" id="PF08299">
    <property type="entry name" value="Bac_DnaA_C"/>
    <property type="match status" value="1"/>
</dbReference>
<dbReference type="PANTHER" id="PTHR30050">
    <property type="entry name" value="CHROMOSOMAL REPLICATION INITIATOR PROTEIN DNAA"/>
    <property type="match status" value="1"/>
</dbReference>
<dbReference type="CDD" id="cd06571">
    <property type="entry name" value="Bac_DnaA_C"/>
    <property type="match status" value="1"/>
</dbReference>
<dbReference type="SMART" id="SM00760">
    <property type="entry name" value="Bac_DnaA_C"/>
    <property type="match status" value="1"/>
</dbReference>
<evidence type="ECO:0000256" key="8">
    <source>
        <dbReference type="NCBIfam" id="TIGR00362"/>
    </source>
</evidence>
<comment type="caution">
    <text evidence="7">Lacks conserved residue(s) required for the propagation of feature annotation.</text>
</comment>
<keyword evidence="1 7" id="KW-0963">Cytoplasm</keyword>
<feature type="binding site" evidence="7">
    <location>
        <position position="151"/>
    </location>
    <ligand>
        <name>ATP</name>
        <dbReference type="ChEBI" id="CHEBI:30616"/>
    </ligand>
</feature>
<evidence type="ECO:0000256" key="5">
    <source>
        <dbReference type="ARBA" id="ARBA00023121"/>
    </source>
</evidence>
<name>A0ABN6LYG1_9BACT</name>
<feature type="region of interest" description="Domain IV, binds dsDNA" evidence="7">
    <location>
        <begin position="322"/>
        <end position="440"/>
    </location>
</feature>
<dbReference type="Pfam" id="PF00308">
    <property type="entry name" value="Bac_DnaA"/>
    <property type="match status" value="1"/>
</dbReference>
<dbReference type="SUPFAM" id="SSF52540">
    <property type="entry name" value="P-loop containing nucleoside triphosphate hydrolases"/>
    <property type="match status" value="1"/>
</dbReference>
<feature type="region of interest" description="Domain I, interacts with DnaA modulators" evidence="7">
    <location>
        <begin position="1"/>
        <end position="81"/>
    </location>
</feature>
<feature type="binding site" evidence="7">
    <location>
        <position position="152"/>
    </location>
    <ligand>
        <name>ATP</name>
        <dbReference type="ChEBI" id="CHEBI:30616"/>
    </ligand>
</feature>
<dbReference type="InterPro" id="IPR024633">
    <property type="entry name" value="DnaA_N_dom"/>
</dbReference>
<protein>
    <recommendedName>
        <fullName evidence="7 8">Chromosomal replication initiator protein DnaA</fullName>
    </recommendedName>
</protein>
<dbReference type="RefSeq" id="WP_284152778.1">
    <property type="nucleotide sequence ID" value="NZ_AP025516.1"/>
</dbReference>
<dbReference type="PRINTS" id="PR00051">
    <property type="entry name" value="DNAA"/>
</dbReference>
<dbReference type="Proteomes" id="UP000830055">
    <property type="component" value="Chromosome"/>
</dbReference>
<dbReference type="Gene3D" id="1.10.1750.10">
    <property type="match status" value="1"/>
</dbReference>
<dbReference type="InterPro" id="IPR027417">
    <property type="entry name" value="P-loop_NTPase"/>
</dbReference>
<dbReference type="InterPro" id="IPR010921">
    <property type="entry name" value="Trp_repressor/repl_initiator"/>
</dbReference>
<accession>A0ABN6LYG1</accession>
<dbReference type="NCBIfam" id="TIGR00362">
    <property type="entry name" value="DnaA"/>
    <property type="match status" value="1"/>
</dbReference>
<evidence type="ECO:0000256" key="9">
    <source>
        <dbReference type="RuleBase" id="RU000577"/>
    </source>
</evidence>
<dbReference type="InterPro" id="IPR020591">
    <property type="entry name" value="Chromosome_initiator_DnaA-like"/>
</dbReference>
<keyword evidence="3 7" id="KW-0547">Nucleotide-binding</keyword>
<evidence type="ECO:0000256" key="2">
    <source>
        <dbReference type="ARBA" id="ARBA00022705"/>
    </source>
</evidence>
<dbReference type="HAMAP" id="MF_00377">
    <property type="entry name" value="DnaA_bact"/>
    <property type="match status" value="1"/>
</dbReference>
<comment type="function">
    <text evidence="7 9">Plays an essential role in the initiation and regulation of chromosomal replication. ATP-DnaA binds to the origin of replication (oriC) to initiate formation of the DNA replication initiation complex once per cell cycle. Binds the DnaA box (a 9 base pair repeat at the origin) and separates the double-stranded (ds)DNA. Forms a right-handed helical filament on oriC DNA; dsDNA binds to the exterior of the filament while single-stranded (ss)DNA is stabiized in the filament's interior. The ATP-DnaA-oriC complex binds and stabilizes one strand of the AT-rich DNA unwinding element (DUE), permitting loading of DNA polymerase. After initiation quickly degrades to an ADP-DnaA complex that is not apt for DNA replication. Binds acidic phospholipids.</text>
</comment>
<dbReference type="Pfam" id="PF11638">
    <property type="entry name" value="DnaA_N"/>
    <property type="match status" value="1"/>
</dbReference>
<evidence type="ECO:0000259" key="11">
    <source>
        <dbReference type="SMART" id="SM00760"/>
    </source>
</evidence>
<organism evidence="12 13">
    <name type="scientific">Desulfofustis limnaeus</name>
    <dbReference type="NCBI Taxonomy" id="2740163"/>
    <lineage>
        <taxon>Bacteria</taxon>
        <taxon>Pseudomonadati</taxon>
        <taxon>Thermodesulfobacteriota</taxon>
        <taxon>Desulfobulbia</taxon>
        <taxon>Desulfobulbales</taxon>
        <taxon>Desulfocapsaceae</taxon>
        <taxon>Desulfofustis</taxon>
    </lineage>
</organism>
<dbReference type="PROSITE" id="PS01008">
    <property type="entry name" value="DNAA"/>
    <property type="match status" value="1"/>
</dbReference>
<keyword evidence="4 7" id="KW-0067">ATP-binding</keyword>
<evidence type="ECO:0000256" key="4">
    <source>
        <dbReference type="ARBA" id="ARBA00022840"/>
    </source>
</evidence>
<keyword evidence="13" id="KW-1185">Reference proteome</keyword>
<dbReference type="PANTHER" id="PTHR30050:SF2">
    <property type="entry name" value="CHROMOSOMAL REPLICATION INITIATOR PROTEIN DNAA"/>
    <property type="match status" value="1"/>
</dbReference>
<sequence length="440" mass="49640">MKVWNQARERLQDILSNNVFSLWIEPLSVNERAGDSLSLRCPDRYFGAYVTQNYLDIISKVVAECDDSIKQVRINACCRPTAPSQEPQQLRLPTLPEGVSSTRALHPRYTFANFMVGESNVLAQSACRSMSQLDDAIGPCLYINSTTGLGKTHLSHAIAHQILDLSPMTRLQYLTAQQFAAEMVNNIKSNAMDVFKRKYHEQCDILLVEDMQSLTGKKKTQQELNEVLDTLIKLGKRVVMTADKAPRELIGIDDDFRSRMSSGLVTSIQKPDMDTRCRIIRRKAQQQNLQLADPYVDYLAQHIKGDVRRIESALIAINARASLKQGLIDDQLIEDVVRALVGGSRELTSRAICELVVQQFKVPLADLQSKSRKKCIAFPRQVAMYLSRKHTEETLADIGRIFNRDHSTVMHAIKVVTDLSRRDNSISAQLELLSSKVQQL</sequence>
<dbReference type="InterPro" id="IPR013159">
    <property type="entry name" value="DnaA_C"/>
</dbReference>
<evidence type="ECO:0000256" key="7">
    <source>
        <dbReference type="HAMAP-Rule" id="MF_00377"/>
    </source>
</evidence>
<evidence type="ECO:0000256" key="6">
    <source>
        <dbReference type="ARBA" id="ARBA00023125"/>
    </source>
</evidence>
<feature type="domain" description="Chromosomal replication initiator DnaA C-terminal" evidence="11">
    <location>
        <begin position="348"/>
        <end position="416"/>
    </location>
</feature>
<dbReference type="InterPro" id="IPR038454">
    <property type="entry name" value="DnaA_N_sf"/>
</dbReference>
<dbReference type="EMBL" id="AP025516">
    <property type="protein sequence ID" value="BDD85636.1"/>
    <property type="molecule type" value="Genomic_DNA"/>
</dbReference>
<feature type="binding site" evidence="7">
    <location>
        <position position="148"/>
    </location>
    <ligand>
        <name>ATP</name>
        <dbReference type="ChEBI" id="CHEBI:30616"/>
    </ligand>
</feature>
<dbReference type="SUPFAM" id="SSF48295">
    <property type="entry name" value="TrpR-like"/>
    <property type="match status" value="1"/>
</dbReference>
<comment type="similarity">
    <text evidence="7 10">Belongs to the DnaA family.</text>
</comment>
<proteinExistence type="inferred from homology"/>
<keyword evidence="2 7" id="KW-0235">DNA replication</keyword>
<evidence type="ECO:0000256" key="10">
    <source>
        <dbReference type="RuleBase" id="RU004227"/>
    </source>
</evidence>
<comment type="subunit">
    <text evidence="7">Oligomerizes as a right-handed, spiral filament on DNA at oriC.</text>
</comment>
<dbReference type="Gene3D" id="3.40.50.300">
    <property type="entry name" value="P-loop containing nucleotide triphosphate hydrolases"/>
    <property type="match status" value="1"/>
</dbReference>
<dbReference type="InterPro" id="IPR013317">
    <property type="entry name" value="DnaA_dom"/>
</dbReference>
<comment type="subcellular location">
    <subcellularLocation>
        <location evidence="7">Cytoplasm</location>
    </subcellularLocation>
</comment>
<dbReference type="InterPro" id="IPR001957">
    <property type="entry name" value="Chromosome_initiator_DnaA"/>
</dbReference>
<feature type="binding site" evidence="7">
    <location>
        <position position="150"/>
    </location>
    <ligand>
        <name>ATP</name>
        <dbReference type="ChEBI" id="CHEBI:30616"/>
    </ligand>
</feature>
<evidence type="ECO:0000256" key="3">
    <source>
        <dbReference type="ARBA" id="ARBA00022741"/>
    </source>
</evidence>
<keyword evidence="6 7" id="KW-0238">DNA-binding</keyword>
<comment type="domain">
    <text evidence="7">Domain I is involved in oligomerization and binding regulators, domain II is flexibile and of varying length in different bacteria, domain III forms the AAA+ region, while domain IV binds dsDNA.</text>
</comment>
<keyword evidence="5 7" id="KW-0446">Lipid-binding</keyword>